<dbReference type="InterPro" id="IPR020846">
    <property type="entry name" value="MFS_dom"/>
</dbReference>
<comment type="subcellular location">
    <subcellularLocation>
        <location evidence="2">Cell membrane</location>
    </subcellularLocation>
    <subcellularLocation>
        <location evidence="1">Membrane</location>
        <topology evidence="1">Multi-pass membrane protein</topology>
    </subcellularLocation>
</comment>
<comment type="similarity">
    <text evidence="3">Belongs to the major facilitator superfamily.</text>
</comment>
<dbReference type="CDD" id="cd17323">
    <property type="entry name" value="MFS_Tpo1_MDR_like"/>
    <property type="match status" value="1"/>
</dbReference>
<dbReference type="PROSITE" id="PS00216">
    <property type="entry name" value="SUGAR_TRANSPORT_1"/>
    <property type="match status" value="1"/>
</dbReference>
<evidence type="ECO:0000256" key="7">
    <source>
        <dbReference type="ARBA" id="ARBA00023136"/>
    </source>
</evidence>
<dbReference type="SUPFAM" id="SSF103473">
    <property type="entry name" value="MFS general substrate transporter"/>
    <property type="match status" value="1"/>
</dbReference>
<gene>
    <name evidence="10" type="primary">atB-3</name>
    <name evidence="10" type="ORF">Cob_v006542</name>
</gene>
<evidence type="ECO:0000256" key="5">
    <source>
        <dbReference type="ARBA" id="ARBA00022692"/>
    </source>
</evidence>
<feature type="transmembrane region" description="Helical" evidence="8">
    <location>
        <begin position="292"/>
        <end position="313"/>
    </location>
</feature>
<dbReference type="PANTHER" id="PTHR23502">
    <property type="entry name" value="MAJOR FACILITATOR SUPERFAMILY"/>
    <property type="match status" value="1"/>
</dbReference>
<dbReference type="PANTHER" id="PTHR23502:SF7">
    <property type="entry name" value="DRUG_PROTON ANTIPORTER YHK8-RELATED"/>
    <property type="match status" value="1"/>
</dbReference>
<evidence type="ECO:0000256" key="2">
    <source>
        <dbReference type="ARBA" id="ARBA00004236"/>
    </source>
</evidence>
<keyword evidence="11" id="KW-1185">Reference proteome</keyword>
<dbReference type="GO" id="GO:0140115">
    <property type="term" value="P:export across plasma membrane"/>
    <property type="evidence" value="ECO:0007669"/>
    <property type="project" value="UniProtKB-ARBA"/>
</dbReference>
<protein>
    <submittedName>
        <fullName evidence="10">Efflux pump atB</fullName>
    </submittedName>
</protein>
<dbReference type="Gene3D" id="1.20.1250.20">
    <property type="entry name" value="MFS general substrate transporter like domains"/>
    <property type="match status" value="1"/>
</dbReference>
<reference evidence="11" key="1">
    <citation type="journal article" date="2013" name="New Phytol.">
        <title>Comparative genomic and transcriptomic analyses reveal the hemibiotrophic stage shift of Colletotrichum fungi.</title>
        <authorList>
            <person name="Gan P."/>
            <person name="Ikeda K."/>
            <person name="Irieda H."/>
            <person name="Narusaka M."/>
            <person name="O'Connell R.J."/>
            <person name="Narusaka Y."/>
            <person name="Takano Y."/>
            <person name="Kubo Y."/>
            <person name="Shirasu K."/>
        </authorList>
    </citation>
    <scope>NUCLEOTIDE SEQUENCE [LARGE SCALE GENOMIC DNA]</scope>
    <source>
        <strain evidence="11">104-T / ATCC 96160 / CBS 514.97 / LARS 414 / MAFF 240422</strain>
    </source>
</reference>
<evidence type="ECO:0000256" key="8">
    <source>
        <dbReference type="SAM" id="Phobius"/>
    </source>
</evidence>
<comment type="caution">
    <text evidence="10">The sequence shown here is derived from an EMBL/GenBank/DDBJ whole genome shotgun (WGS) entry which is preliminary data.</text>
</comment>
<feature type="transmembrane region" description="Helical" evidence="8">
    <location>
        <begin position="119"/>
        <end position="137"/>
    </location>
</feature>
<evidence type="ECO:0000256" key="4">
    <source>
        <dbReference type="ARBA" id="ARBA00022475"/>
    </source>
</evidence>
<evidence type="ECO:0000259" key="9">
    <source>
        <dbReference type="PROSITE" id="PS50850"/>
    </source>
</evidence>
<dbReference type="GO" id="GO:0005886">
    <property type="term" value="C:plasma membrane"/>
    <property type="evidence" value="ECO:0007669"/>
    <property type="project" value="UniProtKB-SubCell"/>
</dbReference>
<dbReference type="InterPro" id="IPR036259">
    <property type="entry name" value="MFS_trans_sf"/>
</dbReference>
<feature type="transmembrane region" description="Helical" evidence="8">
    <location>
        <begin position="178"/>
        <end position="199"/>
    </location>
</feature>
<dbReference type="Proteomes" id="UP000014480">
    <property type="component" value="Unassembled WGS sequence"/>
</dbReference>
<dbReference type="EMBL" id="AMCV02000017">
    <property type="protein sequence ID" value="TDZ20418.1"/>
    <property type="molecule type" value="Genomic_DNA"/>
</dbReference>
<feature type="transmembrane region" description="Helical" evidence="8">
    <location>
        <begin position="22"/>
        <end position="42"/>
    </location>
</feature>
<dbReference type="GO" id="GO:0022857">
    <property type="term" value="F:transmembrane transporter activity"/>
    <property type="evidence" value="ECO:0007669"/>
    <property type="project" value="InterPro"/>
</dbReference>
<feature type="transmembrane region" description="Helical" evidence="8">
    <location>
        <begin position="54"/>
        <end position="77"/>
    </location>
</feature>
<dbReference type="STRING" id="1213857.A0A484FR80"/>
<dbReference type="InterPro" id="IPR005829">
    <property type="entry name" value="Sugar_transporter_CS"/>
</dbReference>
<dbReference type="OrthoDB" id="3561359at2759"/>
<feature type="domain" description="Major facilitator superfamily (MFS) profile" evidence="9">
    <location>
        <begin position="24"/>
        <end position="454"/>
    </location>
</feature>
<keyword evidence="5 8" id="KW-0812">Transmembrane</keyword>
<evidence type="ECO:0000313" key="11">
    <source>
        <dbReference type="Proteomes" id="UP000014480"/>
    </source>
</evidence>
<evidence type="ECO:0000256" key="3">
    <source>
        <dbReference type="ARBA" id="ARBA00008335"/>
    </source>
</evidence>
<dbReference type="Pfam" id="PF07690">
    <property type="entry name" value="MFS_1"/>
    <property type="match status" value="1"/>
</dbReference>
<accession>A0A484FR80</accession>
<feature type="transmembrane region" description="Helical" evidence="8">
    <location>
        <begin position="259"/>
        <end position="280"/>
    </location>
</feature>
<feature type="transmembrane region" description="Helical" evidence="8">
    <location>
        <begin position="417"/>
        <end position="437"/>
    </location>
</feature>
<dbReference type="FunFam" id="1.20.1250.20:FF:000082">
    <property type="entry name" value="MFS multidrug transporter, putative"/>
    <property type="match status" value="1"/>
</dbReference>
<feature type="transmembrane region" description="Helical" evidence="8">
    <location>
        <begin position="149"/>
        <end position="172"/>
    </location>
</feature>
<name>A0A484FR80_COLOR</name>
<evidence type="ECO:0000256" key="6">
    <source>
        <dbReference type="ARBA" id="ARBA00022989"/>
    </source>
</evidence>
<feature type="transmembrane region" description="Helical" evidence="8">
    <location>
        <begin position="333"/>
        <end position="352"/>
    </location>
</feature>
<feature type="transmembrane region" description="Helical" evidence="8">
    <location>
        <begin position="89"/>
        <end position="107"/>
    </location>
</feature>
<sequence length="454" mass="50289">MCLGAQSCSFSDCQHMPIHRKWLIIGIVCMGTVCVTSTSSIYTATYTQMNVEFGVSSLLSTLGLSSFVLGIGLGPAITSPLSEYYGRRPIYLVSWSLFIISTIPSAVAKNIETMASTRFFSGFFGGTFLSVAGGTVGDMFLPQEIQTPMAFVSLAPFVGPCTGPLIGGFINFHLHWRWTYYIMLMWSCCLMLLIVAFAPETYHPVLLRRKAEKLRRETGDDRYRSAMEKDDTVSKASAVATSVMRPVQLLLREPMCLCLNLYSAILLGILYLFFLAFPIIFREQYGMDLWQIGLTFLGIIIGMCVAATTSSVWTKIRGRLIQKHGPGEPEFRLPPAMLGGILIPVGLFWFGWTSRHNIHWMVPIIGSGVFGCGTVLAFTGIFTFLATLASNGLTRCSFAAGFPLFGIPMYQALGLQWATSLLAFLTLAMMPLPWVLFKYGKYLRRKSKFATRTA</sequence>
<dbReference type="AlphaFoldDB" id="A0A484FR80"/>
<organism evidence="10 11">
    <name type="scientific">Colletotrichum orbiculare (strain 104-T / ATCC 96160 / CBS 514.97 / LARS 414 / MAFF 240422)</name>
    <name type="common">Cucumber anthracnose fungus</name>
    <name type="synonym">Colletotrichum lagenarium</name>
    <dbReference type="NCBI Taxonomy" id="1213857"/>
    <lineage>
        <taxon>Eukaryota</taxon>
        <taxon>Fungi</taxon>
        <taxon>Dikarya</taxon>
        <taxon>Ascomycota</taxon>
        <taxon>Pezizomycotina</taxon>
        <taxon>Sordariomycetes</taxon>
        <taxon>Hypocreomycetidae</taxon>
        <taxon>Glomerellales</taxon>
        <taxon>Glomerellaceae</taxon>
        <taxon>Colletotrichum</taxon>
        <taxon>Colletotrichum orbiculare species complex</taxon>
    </lineage>
</organism>
<feature type="transmembrane region" description="Helical" evidence="8">
    <location>
        <begin position="358"/>
        <end position="385"/>
    </location>
</feature>
<proteinExistence type="inferred from homology"/>
<evidence type="ECO:0000256" key="1">
    <source>
        <dbReference type="ARBA" id="ARBA00004141"/>
    </source>
</evidence>
<dbReference type="PROSITE" id="PS50850">
    <property type="entry name" value="MFS"/>
    <property type="match status" value="1"/>
</dbReference>
<keyword evidence="7 8" id="KW-0472">Membrane</keyword>
<dbReference type="GO" id="GO:0042908">
    <property type="term" value="P:xenobiotic transport"/>
    <property type="evidence" value="ECO:0007669"/>
    <property type="project" value="UniProtKB-ARBA"/>
</dbReference>
<evidence type="ECO:0000313" key="10">
    <source>
        <dbReference type="EMBL" id="TDZ20418.1"/>
    </source>
</evidence>
<dbReference type="InterPro" id="IPR011701">
    <property type="entry name" value="MFS"/>
</dbReference>
<reference evidence="11" key="2">
    <citation type="journal article" date="2019" name="Mol. Plant Microbe Interact.">
        <title>Genome sequence resources for four phytopathogenic fungi from the Colletotrichum orbiculare species complex.</title>
        <authorList>
            <person name="Gan P."/>
            <person name="Tsushima A."/>
            <person name="Narusaka M."/>
            <person name="Narusaka Y."/>
            <person name="Takano Y."/>
            <person name="Kubo Y."/>
            <person name="Shirasu K."/>
        </authorList>
    </citation>
    <scope>GENOME REANNOTATION</scope>
    <source>
        <strain evidence="11">104-T / ATCC 96160 / CBS 514.97 / LARS 414 / MAFF 240422</strain>
    </source>
</reference>
<keyword evidence="4" id="KW-1003">Cell membrane</keyword>
<keyword evidence="6 8" id="KW-1133">Transmembrane helix</keyword>